<protein>
    <submittedName>
        <fullName evidence="1">Uncharacterized protein</fullName>
    </submittedName>
</protein>
<dbReference type="AlphaFoldDB" id="X0USU2"/>
<feature type="non-terminal residue" evidence="1">
    <location>
        <position position="88"/>
    </location>
</feature>
<name>X0USU2_9ZZZZ</name>
<organism evidence="1">
    <name type="scientific">marine sediment metagenome</name>
    <dbReference type="NCBI Taxonomy" id="412755"/>
    <lineage>
        <taxon>unclassified sequences</taxon>
        <taxon>metagenomes</taxon>
        <taxon>ecological metagenomes</taxon>
    </lineage>
</organism>
<comment type="caution">
    <text evidence="1">The sequence shown here is derived from an EMBL/GenBank/DDBJ whole genome shotgun (WGS) entry which is preliminary data.</text>
</comment>
<reference evidence="1" key="1">
    <citation type="journal article" date="2014" name="Front. Microbiol.">
        <title>High frequency of phylogenetically diverse reductive dehalogenase-homologous genes in deep subseafloor sedimentary metagenomes.</title>
        <authorList>
            <person name="Kawai M."/>
            <person name="Futagami T."/>
            <person name="Toyoda A."/>
            <person name="Takaki Y."/>
            <person name="Nishi S."/>
            <person name="Hori S."/>
            <person name="Arai W."/>
            <person name="Tsubouchi T."/>
            <person name="Morono Y."/>
            <person name="Uchiyama I."/>
            <person name="Ito T."/>
            <person name="Fujiyama A."/>
            <person name="Inagaki F."/>
            <person name="Takami H."/>
        </authorList>
    </citation>
    <scope>NUCLEOTIDE SEQUENCE</scope>
    <source>
        <strain evidence="1">Expedition CK06-06</strain>
    </source>
</reference>
<proteinExistence type="predicted"/>
<dbReference type="EMBL" id="BARS01024515">
    <property type="protein sequence ID" value="GAG08790.1"/>
    <property type="molecule type" value="Genomic_DNA"/>
</dbReference>
<accession>X0USU2</accession>
<evidence type="ECO:0000313" key="1">
    <source>
        <dbReference type="EMBL" id="GAG08790.1"/>
    </source>
</evidence>
<gene>
    <name evidence="1" type="ORF">S01H1_38906</name>
</gene>
<sequence>MRYIRDLAVALDLQELDDYKLWCGAHDGKDFPWSSPDHAGSKPTPVSEKVETWAKRLRWGSKVKRSAWEFANATGKQVVVKAMKWDSD</sequence>